<dbReference type="EMBL" id="AMLP01000126">
    <property type="protein sequence ID" value="ELS54831.1"/>
    <property type="molecule type" value="Genomic_DNA"/>
</dbReference>
<accession>L8PB61</accession>
<reference evidence="2 3" key="1">
    <citation type="journal article" date="2013" name="Genome Announc.">
        <title>Draft Genome Sequence of Streptomyces viridochromogenes Strain Tu57, Producer of Avilamycin.</title>
        <authorList>
            <person name="Gruning B.A."/>
            <person name="Erxleben A."/>
            <person name="Hahnlein A."/>
            <person name="Gunther S."/>
        </authorList>
    </citation>
    <scope>NUCLEOTIDE SEQUENCE [LARGE SCALE GENOMIC DNA]</scope>
    <source>
        <strain evidence="2 3">Tue57</strain>
    </source>
</reference>
<evidence type="ECO:0000313" key="2">
    <source>
        <dbReference type="EMBL" id="ELS54831.1"/>
    </source>
</evidence>
<dbReference type="RefSeq" id="WP_003999541.1">
    <property type="nucleotide sequence ID" value="NZ_AMLP01000126.1"/>
</dbReference>
<protein>
    <submittedName>
        <fullName evidence="2">Putative Flavodoxin protein</fullName>
    </submittedName>
</protein>
<sequence>MSTAEGIFEPKVEPYRIAPETYVIPQLLEAPPVGMFYVNSMVITGTEPVLVDTGAPSNRQQWLDHAWSLVDPADVRWVFLTHDDHDHAGNVRQVMAACPNATLVTTWFSMARYAIDTEEFWMPFNRSRWVRDGESFQAGDRTLLAIRPPFFDNPTTRGLFDATTRVYWAADTFATAIPHPAEDAADLDAKAWREGMLLGNRLNHPWHLWLDAGKFSKHVDRVQDLDIDTAASCHAPTIHRGLIDEAFDLVRKVPELPPWEEPGQDFLEGIIAATTKPVVS</sequence>
<comment type="caution">
    <text evidence="2">The sequence shown here is derived from an EMBL/GenBank/DDBJ whole genome shotgun (WGS) entry which is preliminary data.</text>
</comment>
<dbReference type="SUPFAM" id="SSF56281">
    <property type="entry name" value="Metallo-hydrolase/oxidoreductase"/>
    <property type="match status" value="1"/>
</dbReference>
<dbReference type="InterPro" id="IPR036866">
    <property type="entry name" value="RibonucZ/Hydroxyglut_hydro"/>
</dbReference>
<evidence type="ECO:0000313" key="3">
    <source>
        <dbReference type="Proteomes" id="UP000011205"/>
    </source>
</evidence>
<dbReference type="Pfam" id="PF00753">
    <property type="entry name" value="Lactamase_B"/>
    <property type="match status" value="1"/>
</dbReference>
<dbReference type="PANTHER" id="PTHR43717">
    <property type="entry name" value="ANAEROBIC NITRIC OXIDE REDUCTASE FLAVORUBREDOXIN"/>
    <property type="match status" value="1"/>
</dbReference>
<proteinExistence type="predicted"/>
<dbReference type="AlphaFoldDB" id="L8PB61"/>
<evidence type="ECO:0000259" key="1">
    <source>
        <dbReference type="SMART" id="SM00849"/>
    </source>
</evidence>
<dbReference type="Proteomes" id="UP000011205">
    <property type="component" value="Unassembled WGS sequence"/>
</dbReference>
<dbReference type="PANTHER" id="PTHR43717:SF1">
    <property type="entry name" value="ANAEROBIC NITRIC OXIDE REDUCTASE FLAVORUBREDOXIN"/>
    <property type="match status" value="1"/>
</dbReference>
<dbReference type="InterPro" id="IPR001279">
    <property type="entry name" value="Metallo-B-lactamas"/>
</dbReference>
<dbReference type="SMART" id="SM00849">
    <property type="entry name" value="Lactamase_B"/>
    <property type="match status" value="1"/>
</dbReference>
<dbReference type="Gene3D" id="3.60.15.10">
    <property type="entry name" value="Ribonuclease Z/Hydroxyacylglutathione hydrolase-like"/>
    <property type="match status" value="1"/>
</dbReference>
<organism evidence="2 3">
    <name type="scientific">Streptomyces viridochromogenes Tue57</name>
    <dbReference type="NCBI Taxonomy" id="1160705"/>
    <lineage>
        <taxon>Bacteria</taxon>
        <taxon>Bacillati</taxon>
        <taxon>Actinomycetota</taxon>
        <taxon>Actinomycetes</taxon>
        <taxon>Kitasatosporales</taxon>
        <taxon>Streptomycetaceae</taxon>
        <taxon>Streptomyces</taxon>
    </lineage>
</organism>
<name>L8PB61_STRVR</name>
<gene>
    <name evidence="2" type="ORF">STVIR_4204</name>
</gene>
<dbReference type="PATRIC" id="fig|1160705.3.peg.4160"/>
<feature type="domain" description="Metallo-beta-lactamase" evidence="1">
    <location>
        <begin position="37"/>
        <end position="204"/>
    </location>
</feature>